<comment type="caution">
    <text evidence="2">The sequence shown here is derived from an EMBL/GenBank/DDBJ whole genome shotgun (WGS) entry which is preliminary data.</text>
</comment>
<keyword evidence="1" id="KW-0472">Membrane</keyword>
<keyword evidence="1" id="KW-0812">Transmembrane</keyword>
<dbReference type="AlphaFoldDB" id="A0ABD5VAG3"/>
<gene>
    <name evidence="2" type="ORF">ACFQGB_06100</name>
</gene>
<evidence type="ECO:0000313" key="3">
    <source>
        <dbReference type="Proteomes" id="UP001596395"/>
    </source>
</evidence>
<evidence type="ECO:0000313" key="2">
    <source>
        <dbReference type="EMBL" id="MFC6952429.1"/>
    </source>
</evidence>
<feature type="transmembrane region" description="Helical" evidence="1">
    <location>
        <begin position="21"/>
        <end position="38"/>
    </location>
</feature>
<reference evidence="2 3" key="1">
    <citation type="journal article" date="2019" name="Int. J. Syst. Evol. Microbiol.">
        <title>The Global Catalogue of Microorganisms (GCM) 10K type strain sequencing project: providing services to taxonomists for standard genome sequencing and annotation.</title>
        <authorList>
            <consortium name="The Broad Institute Genomics Platform"/>
            <consortium name="The Broad Institute Genome Sequencing Center for Infectious Disease"/>
            <person name="Wu L."/>
            <person name="Ma J."/>
        </authorList>
    </citation>
    <scope>NUCLEOTIDE SEQUENCE [LARGE SCALE GENOMIC DNA]</scope>
    <source>
        <strain evidence="2 3">GX26</strain>
    </source>
</reference>
<name>A0ABD5VAG3_9EURY</name>
<accession>A0ABD5VAG3</accession>
<organism evidence="2 3">
    <name type="scientific">Halorubellus litoreus</name>
    <dbReference type="NCBI Taxonomy" id="755308"/>
    <lineage>
        <taxon>Archaea</taxon>
        <taxon>Methanobacteriati</taxon>
        <taxon>Methanobacteriota</taxon>
        <taxon>Stenosarchaea group</taxon>
        <taxon>Halobacteria</taxon>
        <taxon>Halobacteriales</taxon>
        <taxon>Halorubellaceae</taxon>
        <taxon>Halorubellus</taxon>
    </lineage>
</organism>
<protein>
    <recommendedName>
        <fullName evidence="4">SPW repeat-containing protein</fullName>
    </recommendedName>
</protein>
<sequence>MSTSEVEMDADDRAKFARGGVFLLVGGLLVVAFAVLGVESSPSLYAGLVGGSLALAVAVVLSSEPVVRAVWFAPGVAAVGIALSDAFTLSGMVVGGLLVALGVVQLVTAGLLEKQF</sequence>
<evidence type="ECO:0000256" key="1">
    <source>
        <dbReference type="SAM" id="Phobius"/>
    </source>
</evidence>
<feature type="transmembrane region" description="Helical" evidence="1">
    <location>
        <begin position="69"/>
        <end position="87"/>
    </location>
</feature>
<evidence type="ECO:0008006" key="4">
    <source>
        <dbReference type="Google" id="ProtNLM"/>
    </source>
</evidence>
<feature type="transmembrane region" description="Helical" evidence="1">
    <location>
        <begin position="93"/>
        <end position="112"/>
    </location>
</feature>
<keyword evidence="1" id="KW-1133">Transmembrane helix</keyword>
<dbReference type="RefSeq" id="WP_336349407.1">
    <property type="nucleotide sequence ID" value="NZ_JAZAQL010000001.1"/>
</dbReference>
<dbReference type="Proteomes" id="UP001596395">
    <property type="component" value="Unassembled WGS sequence"/>
</dbReference>
<keyword evidence="3" id="KW-1185">Reference proteome</keyword>
<feature type="transmembrane region" description="Helical" evidence="1">
    <location>
        <begin position="44"/>
        <end position="62"/>
    </location>
</feature>
<proteinExistence type="predicted"/>
<dbReference type="EMBL" id="JBHSXN010000001">
    <property type="protein sequence ID" value="MFC6952429.1"/>
    <property type="molecule type" value="Genomic_DNA"/>
</dbReference>